<dbReference type="InterPro" id="IPR027417">
    <property type="entry name" value="P-loop_NTPase"/>
</dbReference>
<evidence type="ECO:0000256" key="4">
    <source>
        <dbReference type="PIRNR" id="PIRNR006230"/>
    </source>
</evidence>
<protein>
    <recommendedName>
        <fullName evidence="1 4">Ribosome biogenesis GTPase A</fullName>
    </recommendedName>
</protein>
<dbReference type="CDD" id="cd01856">
    <property type="entry name" value="YlqF"/>
    <property type="match status" value="1"/>
</dbReference>
<evidence type="ECO:0000256" key="1">
    <source>
        <dbReference type="ARBA" id="ARBA00014898"/>
    </source>
</evidence>
<evidence type="ECO:0000259" key="6">
    <source>
        <dbReference type="PROSITE" id="PS51721"/>
    </source>
</evidence>
<feature type="domain" description="CP-type G" evidence="6">
    <location>
        <begin position="11"/>
        <end position="177"/>
    </location>
</feature>
<dbReference type="EMBL" id="DVNF01000032">
    <property type="protein sequence ID" value="HIU59921.1"/>
    <property type="molecule type" value="Genomic_DNA"/>
</dbReference>
<dbReference type="Gene3D" id="1.10.1580.10">
    <property type="match status" value="1"/>
</dbReference>
<evidence type="ECO:0000313" key="7">
    <source>
        <dbReference type="EMBL" id="HIU59921.1"/>
    </source>
</evidence>
<evidence type="ECO:0000256" key="3">
    <source>
        <dbReference type="ARBA" id="ARBA00023134"/>
    </source>
</evidence>
<keyword evidence="3 4" id="KW-0342">GTP-binding</keyword>
<comment type="similarity">
    <text evidence="4">Belongs to the TRAFAC class YlqF/YawG GTPase family. MTG1 subfamily.</text>
</comment>
<dbReference type="SUPFAM" id="SSF52540">
    <property type="entry name" value="P-loop containing nucleoside triphosphate hydrolases"/>
    <property type="match status" value="1"/>
</dbReference>
<keyword evidence="2 4" id="KW-0547">Nucleotide-binding</keyword>
<dbReference type="InterPro" id="IPR006073">
    <property type="entry name" value="GTP-bd"/>
</dbReference>
<feature type="binding site" evidence="5">
    <location>
        <position position="173"/>
    </location>
    <ligand>
        <name>GTP</name>
        <dbReference type="ChEBI" id="CHEBI:37565"/>
    </ligand>
</feature>
<sequence>MRIHWFPGHMAKAVKMMKEEIKNVDSVVYVLDARVPRSSLSDAFEPVIGNKSRLYVLNKADLVSAVELSKWVEYFRSKGAACIYTNSASKKDAPKIIKSLNELNAAVIARYREKGVNKIVRAMVIGIPNSGKSTLINSLAPSKRAVTGNRPGVTRGKQWISIGRSIELLDSPGVLYPDFSDEGKAVRLAMVGSIRDEVVDQTELAAEAYKIISRLDPEALAARYGKLPESLSPSEALEEIAKIRGLLQRGGVPDIPRVSQAFINDYRKGYLTKLPLDEL</sequence>
<reference evidence="7" key="2">
    <citation type="journal article" date="2021" name="PeerJ">
        <title>Extensive microbial diversity within the chicken gut microbiome revealed by metagenomics and culture.</title>
        <authorList>
            <person name="Gilroy R."/>
            <person name="Ravi A."/>
            <person name="Getino M."/>
            <person name="Pursley I."/>
            <person name="Horton D.L."/>
            <person name="Alikhan N.F."/>
            <person name="Baker D."/>
            <person name="Gharbi K."/>
            <person name="Hall N."/>
            <person name="Watson M."/>
            <person name="Adriaenssens E.M."/>
            <person name="Foster-Nyarko E."/>
            <person name="Jarju S."/>
            <person name="Secka A."/>
            <person name="Antonio M."/>
            <person name="Oren A."/>
            <person name="Chaudhuri R.R."/>
            <person name="La Ragione R."/>
            <person name="Hildebrand F."/>
            <person name="Pallen M.J."/>
        </authorList>
    </citation>
    <scope>NUCLEOTIDE SEQUENCE</scope>
    <source>
        <strain evidence="7">18911</strain>
    </source>
</reference>
<reference evidence="7" key="1">
    <citation type="submission" date="2020-10" db="EMBL/GenBank/DDBJ databases">
        <authorList>
            <person name="Gilroy R."/>
        </authorList>
    </citation>
    <scope>NUCLEOTIDE SEQUENCE</scope>
    <source>
        <strain evidence="7">18911</strain>
    </source>
</reference>
<comment type="function">
    <text evidence="4">Required for a late step of 50S ribosomal subunit assembly. Has GTPase activity.</text>
</comment>
<dbReference type="PANTHER" id="PTHR45782">
    <property type="entry name" value="MITOCHONDRIAL RIBOSOME-ASSOCIATED GTPASE 1"/>
    <property type="match status" value="1"/>
</dbReference>
<dbReference type="InterPro" id="IPR030378">
    <property type="entry name" value="G_CP_dom"/>
</dbReference>
<keyword evidence="4" id="KW-0963">Cytoplasm</keyword>
<feature type="binding site" evidence="5">
    <location>
        <begin position="58"/>
        <end position="61"/>
    </location>
    <ligand>
        <name>GTP</name>
        <dbReference type="ChEBI" id="CHEBI:37565"/>
    </ligand>
</feature>
<dbReference type="GO" id="GO:0005737">
    <property type="term" value="C:cytoplasm"/>
    <property type="evidence" value="ECO:0007669"/>
    <property type="project" value="UniProtKB-SubCell"/>
</dbReference>
<dbReference type="GO" id="GO:0003924">
    <property type="term" value="F:GTPase activity"/>
    <property type="evidence" value="ECO:0007669"/>
    <property type="project" value="TreeGrafter"/>
</dbReference>
<organism evidence="7 8">
    <name type="scientific">Candidatus Stercoripulliclostridium merdigallinarum</name>
    <dbReference type="NCBI Taxonomy" id="2840951"/>
    <lineage>
        <taxon>Bacteria</taxon>
        <taxon>Bacillati</taxon>
        <taxon>Bacillota</taxon>
        <taxon>Clostridia</taxon>
        <taxon>Eubacteriales</taxon>
        <taxon>Candidatus Stercoripulliclostridium</taxon>
    </lineage>
</organism>
<dbReference type="Proteomes" id="UP000824094">
    <property type="component" value="Unassembled WGS sequence"/>
</dbReference>
<evidence type="ECO:0000256" key="5">
    <source>
        <dbReference type="PIRSR" id="PIRSR006230-1"/>
    </source>
</evidence>
<dbReference type="GO" id="GO:0006412">
    <property type="term" value="P:translation"/>
    <property type="evidence" value="ECO:0007669"/>
    <property type="project" value="TreeGrafter"/>
</dbReference>
<dbReference type="InterPro" id="IPR019991">
    <property type="entry name" value="GTP-bd_ribosome_bgen"/>
</dbReference>
<proteinExistence type="inferred from homology"/>
<dbReference type="Pfam" id="PF01926">
    <property type="entry name" value="MMR_HSR1"/>
    <property type="match status" value="1"/>
</dbReference>
<dbReference type="NCBIfam" id="TIGR03596">
    <property type="entry name" value="GTPase_YlqF"/>
    <property type="match status" value="1"/>
</dbReference>
<dbReference type="InterPro" id="IPR016478">
    <property type="entry name" value="GTPase_MTG1"/>
</dbReference>
<feature type="binding site" evidence="5">
    <location>
        <begin position="129"/>
        <end position="134"/>
    </location>
    <ligand>
        <name>GTP</name>
        <dbReference type="ChEBI" id="CHEBI:37565"/>
    </ligand>
</feature>
<gene>
    <name evidence="7" type="primary">ylqF</name>
    <name evidence="7" type="ORF">IAB05_00865</name>
</gene>
<dbReference type="PRINTS" id="PR00326">
    <property type="entry name" value="GTP1OBG"/>
</dbReference>
<dbReference type="GO" id="GO:0005525">
    <property type="term" value="F:GTP binding"/>
    <property type="evidence" value="ECO:0007669"/>
    <property type="project" value="UniProtKB-KW"/>
</dbReference>
<feature type="binding site" evidence="5">
    <location>
        <begin position="86"/>
        <end position="87"/>
    </location>
    <ligand>
        <name>GTP</name>
        <dbReference type="ChEBI" id="CHEBI:37565"/>
    </ligand>
</feature>
<dbReference type="PROSITE" id="PS51721">
    <property type="entry name" value="G_CP"/>
    <property type="match status" value="1"/>
</dbReference>
<dbReference type="InterPro" id="IPR023179">
    <property type="entry name" value="GTP-bd_ortho_bundle_sf"/>
</dbReference>
<dbReference type="PIRSF" id="PIRSF006230">
    <property type="entry name" value="MG442"/>
    <property type="match status" value="1"/>
</dbReference>
<evidence type="ECO:0000256" key="2">
    <source>
        <dbReference type="ARBA" id="ARBA00022741"/>
    </source>
</evidence>
<dbReference type="AlphaFoldDB" id="A0A9D1MGP0"/>
<accession>A0A9D1MGP0</accession>
<comment type="subcellular location">
    <subcellularLocation>
        <location evidence="4">Cytoplasm</location>
    </subcellularLocation>
</comment>
<name>A0A9D1MGP0_9FIRM</name>
<comment type="caution">
    <text evidence="7">The sequence shown here is derived from an EMBL/GenBank/DDBJ whole genome shotgun (WGS) entry which is preliminary data.</text>
</comment>
<dbReference type="PANTHER" id="PTHR45782:SF4">
    <property type="entry name" value="MITOCHONDRIAL RIBOSOME-ASSOCIATED GTPASE 1"/>
    <property type="match status" value="1"/>
</dbReference>
<evidence type="ECO:0000313" key="8">
    <source>
        <dbReference type="Proteomes" id="UP000824094"/>
    </source>
</evidence>
<dbReference type="Gene3D" id="3.40.50.300">
    <property type="entry name" value="P-loop containing nucleotide triphosphate hydrolases"/>
    <property type="match status" value="1"/>
</dbReference>